<reference evidence="6" key="1">
    <citation type="journal article" date="2014" name="Int. J. Syst. Evol. Microbiol.">
        <title>Complete genome sequence of Corynebacterium casei LMG S-19264T (=DSM 44701T), isolated from a smear-ripened cheese.</title>
        <authorList>
            <consortium name="US DOE Joint Genome Institute (JGI-PGF)"/>
            <person name="Walter F."/>
            <person name="Albersmeier A."/>
            <person name="Kalinowski J."/>
            <person name="Ruckert C."/>
        </authorList>
    </citation>
    <scope>NUCLEOTIDE SEQUENCE</scope>
    <source>
        <strain evidence="6">KCTC 12988</strain>
    </source>
</reference>
<dbReference type="GO" id="GO:0006352">
    <property type="term" value="P:DNA-templated transcription initiation"/>
    <property type="evidence" value="ECO:0007669"/>
    <property type="project" value="InterPro"/>
</dbReference>
<evidence type="ECO:0000256" key="3">
    <source>
        <dbReference type="ARBA" id="ARBA00023125"/>
    </source>
</evidence>
<dbReference type="EMBL" id="BMXI01000010">
    <property type="protein sequence ID" value="GHC57619.1"/>
    <property type="molecule type" value="Genomic_DNA"/>
</dbReference>
<evidence type="ECO:0000256" key="2">
    <source>
        <dbReference type="ARBA" id="ARBA00023082"/>
    </source>
</evidence>
<dbReference type="InterPro" id="IPR014284">
    <property type="entry name" value="RNA_pol_sigma-70_dom"/>
</dbReference>
<evidence type="ECO:0000259" key="5">
    <source>
        <dbReference type="Pfam" id="PF04542"/>
    </source>
</evidence>
<dbReference type="SUPFAM" id="SSF88946">
    <property type="entry name" value="Sigma2 domain of RNA polymerase sigma factors"/>
    <property type="match status" value="1"/>
</dbReference>
<comment type="caution">
    <text evidence="6">The sequence shown here is derived from an EMBL/GenBank/DDBJ whole genome shotgun (WGS) entry which is preliminary data.</text>
</comment>
<sequence>MRDVHDEGAWTEFVSLYTPVVYAFARSRGIREADAEDITQEVFRSLAKALPKFQLDQTIGTFRNWLFTVTRSKLNNHLVKSRKIPVPTENLPDQGDVSDWENLYMKELFRHACERVEEVVEKSSWQAFWRTAVDLEAPEKVAAELELSVANVYQKRSRVAARLREAIRLADDEVLSGKGQGAGIPI</sequence>
<keyword evidence="2" id="KW-0731">Sigma factor</keyword>
<dbReference type="InterPro" id="IPR039425">
    <property type="entry name" value="RNA_pol_sigma-70-like"/>
</dbReference>
<protein>
    <submittedName>
        <fullName evidence="6">DNA-directed RNA polymerase sigma-70 factor</fullName>
    </submittedName>
</protein>
<name>A0A918TRE7_9BACT</name>
<keyword evidence="3" id="KW-0238">DNA-binding</keyword>
<reference evidence="6" key="2">
    <citation type="submission" date="2020-09" db="EMBL/GenBank/DDBJ databases">
        <authorList>
            <person name="Sun Q."/>
            <person name="Kim S."/>
        </authorList>
    </citation>
    <scope>NUCLEOTIDE SEQUENCE</scope>
    <source>
        <strain evidence="6">KCTC 12988</strain>
    </source>
</reference>
<dbReference type="InterPro" id="IPR007627">
    <property type="entry name" value="RNA_pol_sigma70_r2"/>
</dbReference>
<evidence type="ECO:0000256" key="1">
    <source>
        <dbReference type="ARBA" id="ARBA00023015"/>
    </source>
</evidence>
<evidence type="ECO:0000313" key="6">
    <source>
        <dbReference type="EMBL" id="GHC57619.1"/>
    </source>
</evidence>
<dbReference type="GO" id="GO:0016987">
    <property type="term" value="F:sigma factor activity"/>
    <property type="evidence" value="ECO:0007669"/>
    <property type="project" value="UniProtKB-KW"/>
</dbReference>
<proteinExistence type="predicted"/>
<dbReference type="GO" id="GO:0000428">
    <property type="term" value="C:DNA-directed RNA polymerase complex"/>
    <property type="evidence" value="ECO:0007669"/>
    <property type="project" value="UniProtKB-KW"/>
</dbReference>
<dbReference type="InterPro" id="IPR013325">
    <property type="entry name" value="RNA_pol_sigma_r2"/>
</dbReference>
<keyword evidence="1" id="KW-0805">Transcription regulation</keyword>
<dbReference type="GO" id="GO:0003677">
    <property type="term" value="F:DNA binding"/>
    <property type="evidence" value="ECO:0007669"/>
    <property type="project" value="UniProtKB-KW"/>
</dbReference>
<feature type="domain" description="RNA polymerase sigma-70 region 2" evidence="5">
    <location>
        <begin position="14"/>
        <end position="82"/>
    </location>
</feature>
<accession>A0A918TRE7</accession>
<keyword evidence="7" id="KW-1185">Reference proteome</keyword>
<keyword evidence="4" id="KW-0804">Transcription</keyword>
<evidence type="ECO:0000256" key="4">
    <source>
        <dbReference type="ARBA" id="ARBA00023163"/>
    </source>
</evidence>
<dbReference type="NCBIfam" id="TIGR02937">
    <property type="entry name" value="sigma70-ECF"/>
    <property type="match status" value="1"/>
</dbReference>
<dbReference type="Proteomes" id="UP000644507">
    <property type="component" value="Unassembled WGS sequence"/>
</dbReference>
<dbReference type="Gene3D" id="1.10.1740.10">
    <property type="match status" value="1"/>
</dbReference>
<organism evidence="6 7">
    <name type="scientific">Roseibacillus persicicus</name>
    <dbReference type="NCBI Taxonomy" id="454148"/>
    <lineage>
        <taxon>Bacteria</taxon>
        <taxon>Pseudomonadati</taxon>
        <taxon>Verrucomicrobiota</taxon>
        <taxon>Verrucomicrobiia</taxon>
        <taxon>Verrucomicrobiales</taxon>
        <taxon>Verrucomicrobiaceae</taxon>
        <taxon>Roseibacillus</taxon>
    </lineage>
</organism>
<evidence type="ECO:0000313" key="7">
    <source>
        <dbReference type="Proteomes" id="UP000644507"/>
    </source>
</evidence>
<dbReference type="PANTHER" id="PTHR43133:SF8">
    <property type="entry name" value="RNA POLYMERASE SIGMA FACTOR HI_1459-RELATED"/>
    <property type="match status" value="1"/>
</dbReference>
<keyword evidence="6" id="KW-0240">DNA-directed RNA polymerase</keyword>
<dbReference type="AlphaFoldDB" id="A0A918TRE7"/>
<gene>
    <name evidence="6" type="primary">nccH</name>
    <name evidence="6" type="ORF">GCM10007100_25750</name>
</gene>
<dbReference type="PANTHER" id="PTHR43133">
    <property type="entry name" value="RNA POLYMERASE ECF-TYPE SIGMA FACTO"/>
    <property type="match status" value="1"/>
</dbReference>
<dbReference type="Pfam" id="PF04542">
    <property type="entry name" value="Sigma70_r2"/>
    <property type="match status" value="1"/>
</dbReference>